<keyword evidence="5" id="KW-0158">Chromosome</keyword>
<dbReference type="PANTHER" id="PTHR17250">
    <property type="entry name" value="NEGATIVE ELONGATION FACTOR E"/>
    <property type="match status" value="1"/>
</dbReference>
<feature type="compositionally biased region" description="Basic and acidic residues" evidence="14">
    <location>
        <begin position="39"/>
        <end position="63"/>
    </location>
</feature>
<dbReference type="AlphaFoldDB" id="A0A6M2DQF3"/>
<evidence type="ECO:0000256" key="13">
    <source>
        <dbReference type="PROSITE-ProRule" id="PRU00176"/>
    </source>
</evidence>
<proteinExistence type="inferred from homology"/>
<dbReference type="GO" id="GO:0034244">
    <property type="term" value="P:negative regulation of transcription elongation by RNA polymerase II"/>
    <property type="evidence" value="ECO:0007669"/>
    <property type="project" value="TreeGrafter"/>
</dbReference>
<keyword evidence="16" id="KW-0648">Protein biosynthesis</keyword>
<keyword evidence="7 13" id="KW-0694">RNA-binding</keyword>
<accession>A0A6M2DQF3</accession>
<evidence type="ECO:0000256" key="8">
    <source>
        <dbReference type="ARBA" id="ARBA00023015"/>
    </source>
</evidence>
<keyword evidence="8" id="KW-0805">Transcription regulation</keyword>
<evidence type="ECO:0000256" key="1">
    <source>
        <dbReference type="ARBA" id="ARBA00004123"/>
    </source>
</evidence>
<dbReference type="FunFam" id="3.30.70.330:FF:000448">
    <property type="entry name" value="Negative elongation factor E"/>
    <property type="match status" value="1"/>
</dbReference>
<feature type="compositionally biased region" description="Basic and acidic residues" evidence="14">
    <location>
        <begin position="90"/>
        <end position="99"/>
    </location>
</feature>
<comment type="subunit">
    <text evidence="12">Component of the NELF complex, which is at least composed of TH1/NELF-D and NELF-E.</text>
</comment>
<keyword evidence="9" id="KW-0804">Transcription</keyword>
<dbReference type="GO" id="GO:0003723">
    <property type="term" value="F:RNA binding"/>
    <property type="evidence" value="ECO:0007669"/>
    <property type="project" value="UniProtKB-UniRule"/>
</dbReference>
<dbReference type="InterPro" id="IPR000504">
    <property type="entry name" value="RRM_dom"/>
</dbReference>
<feature type="compositionally biased region" description="Polar residues" evidence="14">
    <location>
        <begin position="101"/>
        <end position="119"/>
    </location>
</feature>
<dbReference type="InterPro" id="IPR035979">
    <property type="entry name" value="RBD_domain_sf"/>
</dbReference>
<dbReference type="GO" id="GO:0003746">
    <property type="term" value="F:translation elongation factor activity"/>
    <property type="evidence" value="ECO:0007669"/>
    <property type="project" value="UniProtKB-KW"/>
</dbReference>
<comment type="function">
    <text evidence="11">Essential component of the NELF complex, a complex that negatively regulates the elongation of transcription by RNA polymerase II by RNA polymerase II. The NELF complex, which acts via an association with the DSIF complex, causes transcriptional pausing.</text>
</comment>
<keyword evidence="10" id="KW-0539">Nucleus</keyword>
<evidence type="ECO:0000256" key="2">
    <source>
        <dbReference type="ARBA" id="ARBA00004286"/>
    </source>
</evidence>
<evidence type="ECO:0000256" key="14">
    <source>
        <dbReference type="SAM" id="MobiDB-lite"/>
    </source>
</evidence>
<dbReference type="GO" id="GO:0005694">
    <property type="term" value="C:chromosome"/>
    <property type="evidence" value="ECO:0007669"/>
    <property type="project" value="UniProtKB-SubCell"/>
</dbReference>
<organism evidence="16">
    <name type="scientific">Xenopsylla cheopis</name>
    <name type="common">Oriental rat flea</name>
    <name type="synonym">Pulex cheopis</name>
    <dbReference type="NCBI Taxonomy" id="163159"/>
    <lineage>
        <taxon>Eukaryota</taxon>
        <taxon>Metazoa</taxon>
        <taxon>Ecdysozoa</taxon>
        <taxon>Arthropoda</taxon>
        <taxon>Hexapoda</taxon>
        <taxon>Insecta</taxon>
        <taxon>Pterygota</taxon>
        <taxon>Neoptera</taxon>
        <taxon>Endopterygota</taxon>
        <taxon>Siphonaptera</taxon>
        <taxon>Pulicidae</taxon>
        <taxon>Xenopsyllinae</taxon>
        <taxon>Xenopsylla</taxon>
    </lineage>
</organism>
<dbReference type="SMART" id="SM00360">
    <property type="entry name" value="RRM"/>
    <property type="match status" value="1"/>
</dbReference>
<dbReference type="SUPFAM" id="SSF54928">
    <property type="entry name" value="RNA-binding domain, RBD"/>
    <property type="match status" value="1"/>
</dbReference>
<comment type="similarity">
    <text evidence="3">Belongs to the RRM NELF-E family.</text>
</comment>
<evidence type="ECO:0000256" key="12">
    <source>
        <dbReference type="ARBA" id="ARBA00065269"/>
    </source>
</evidence>
<evidence type="ECO:0000256" key="7">
    <source>
        <dbReference type="ARBA" id="ARBA00022884"/>
    </source>
</evidence>
<keyword evidence="16" id="KW-0251">Elongation factor</keyword>
<evidence type="ECO:0000256" key="4">
    <source>
        <dbReference type="ARBA" id="ARBA00014464"/>
    </source>
</evidence>
<feature type="domain" description="RRM" evidence="15">
    <location>
        <begin position="178"/>
        <end position="248"/>
    </location>
</feature>
<feature type="region of interest" description="Disordered" evidence="14">
    <location>
        <begin position="30"/>
        <end position="124"/>
    </location>
</feature>
<name>A0A6M2DQF3_XENCH</name>
<dbReference type="PANTHER" id="PTHR17250:SF0">
    <property type="entry name" value="NEGATIVE ELONGATION FACTOR E"/>
    <property type="match status" value="1"/>
</dbReference>
<evidence type="ECO:0000256" key="3">
    <source>
        <dbReference type="ARBA" id="ARBA00006120"/>
    </source>
</evidence>
<evidence type="ECO:0000256" key="5">
    <source>
        <dbReference type="ARBA" id="ARBA00022454"/>
    </source>
</evidence>
<protein>
    <recommendedName>
        <fullName evidence="4">Negative elongation factor E</fullName>
    </recommendedName>
</protein>
<evidence type="ECO:0000313" key="16">
    <source>
        <dbReference type="EMBL" id="NOV47067.1"/>
    </source>
</evidence>
<evidence type="ECO:0000256" key="10">
    <source>
        <dbReference type="ARBA" id="ARBA00023242"/>
    </source>
</evidence>
<dbReference type="GO" id="GO:0032021">
    <property type="term" value="C:NELF complex"/>
    <property type="evidence" value="ECO:0007669"/>
    <property type="project" value="InterPro"/>
</dbReference>
<evidence type="ECO:0000256" key="11">
    <source>
        <dbReference type="ARBA" id="ARBA00054796"/>
    </source>
</evidence>
<reference evidence="16" key="1">
    <citation type="submission" date="2020-03" db="EMBL/GenBank/DDBJ databases">
        <title>Transcriptomic Profiling of the Digestive Tract of the Rat Flea, Xenopsylla cheopis, Following Blood Feeding and Infection with Yersinia pestis.</title>
        <authorList>
            <person name="Bland D.M."/>
            <person name="Martens C.A."/>
            <person name="Virtaneva K."/>
            <person name="Kanakabandi K."/>
            <person name="Long D."/>
            <person name="Rosenke R."/>
            <person name="Saturday G.A."/>
            <person name="Hoyt F.H."/>
            <person name="Bruno D.P."/>
            <person name="Ribeiro J.M.C."/>
            <person name="Hinnebusch J."/>
        </authorList>
    </citation>
    <scope>NUCLEOTIDE SEQUENCE</scope>
</reference>
<comment type="subcellular location">
    <subcellularLocation>
        <location evidence="2">Chromosome</location>
    </subcellularLocation>
    <subcellularLocation>
        <location evidence="1">Nucleus</location>
    </subcellularLocation>
</comment>
<keyword evidence="6" id="KW-0678">Repressor</keyword>
<dbReference type="InterPro" id="IPR033102">
    <property type="entry name" value="NELFE"/>
</dbReference>
<dbReference type="PROSITE" id="PS50102">
    <property type="entry name" value="RRM"/>
    <property type="match status" value="1"/>
</dbReference>
<evidence type="ECO:0000256" key="9">
    <source>
        <dbReference type="ARBA" id="ARBA00023163"/>
    </source>
</evidence>
<dbReference type="InterPro" id="IPR012677">
    <property type="entry name" value="Nucleotide-bd_a/b_plait_sf"/>
</dbReference>
<dbReference type="Pfam" id="PF00076">
    <property type="entry name" value="RRM_1"/>
    <property type="match status" value="1"/>
</dbReference>
<dbReference type="Gene3D" id="3.30.70.330">
    <property type="match status" value="1"/>
</dbReference>
<evidence type="ECO:0000256" key="6">
    <source>
        <dbReference type="ARBA" id="ARBA00022491"/>
    </source>
</evidence>
<sequence>MKTVYIHFPSNLTEEEQMLQAKYQKLKKKKKALQALKAPKPEPEKPVLPKRPADARDAKEVARKLIKSGAIPAIPKPSQKPAQVTFKRPRGQERKRVQPEKVSSYQPFQSNIDTNNINEFSDKAPPRVKNLYDHFVSERDKDERGIKEPAANTANISSSVITSTVQNAAQTTGKRTGNTVYVSGYQVTQEFLQKNFSEFGNILYISMEIEKHRGFVTFDKVESAEKAIKELDNTKVGGIDLKVSLARRQPQIEPINDATSSAAWATLAANQSQKGSHKDTREIVTYDNMNIFE</sequence>
<evidence type="ECO:0000259" key="15">
    <source>
        <dbReference type="PROSITE" id="PS50102"/>
    </source>
</evidence>
<dbReference type="EMBL" id="GIIL01003341">
    <property type="protein sequence ID" value="NOV47067.1"/>
    <property type="molecule type" value="Transcribed_RNA"/>
</dbReference>